<name>A0A9P8APZ8_9AGAR</name>
<accession>A0A9P8APZ8</accession>
<dbReference type="GeneID" id="66101788"/>
<dbReference type="AlphaFoldDB" id="A0A9P8APZ8"/>
<evidence type="ECO:0000313" key="3">
    <source>
        <dbReference type="Proteomes" id="UP000812287"/>
    </source>
</evidence>
<gene>
    <name evidence="2" type="ORF">BT62DRAFT_1079455</name>
</gene>
<proteinExistence type="predicted"/>
<dbReference type="EMBL" id="MU250552">
    <property type="protein sequence ID" value="KAG7442357.1"/>
    <property type="molecule type" value="Genomic_DNA"/>
</dbReference>
<feature type="transmembrane region" description="Helical" evidence="1">
    <location>
        <begin position="103"/>
        <end position="122"/>
    </location>
</feature>
<keyword evidence="3" id="KW-1185">Reference proteome</keyword>
<comment type="caution">
    <text evidence="2">The sequence shown here is derived from an EMBL/GenBank/DDBJ whole genome shotgun (WGS) entry which is preliminary data.</text>
</comment>
<evidence type="ECO:0000256" key="1">
    <source>
        <dbReference type="SAM" id="Phobius"/>
    </source>
</evidence>
<protein>
    <submittedName>
        <fullName evidence="2">Uncharacterized protein</fullName>
    </submittedName>
</protein>
<dbReference type="OrthoDB" id="2896404at2759"/>
<dbReference type="RefSeq" id="XP_043035857.1">
    <property type="nucleotide sequence ID" value="XM_043179494.1"/>
</dbReference>
<keyword evidence="1" id="KW-0472">Membrane</keyword>
<organism evidence="2 3">
    <name type="scientific">Guyanagaster necrorhizus</name>
    <dbReference type="NCBI Taxonomy" id="856835"/>
    <lineage>
        <taxon>Eukaryota</taxon>
        <taxon>Fungi</taxon>
        <taxon>Dikarya</taxon>
        <taxon>Basidiomycota</taxon>
        <taxon>Agaricomycotina</taxon>
        <taxon>Agaricomycetes</taxon>
        <taxon>Agaricomycetidae</taxon>
        <taxon>Agaricales</taxon>
        <taxon>Marasmiineae</taxon>
        <taxon>Physalacriaceae</taxon>
        <taxon>Guyanagaster</taxon>
    </lineage>
</organism>
<keyword evidence="1" id="KW-1133">Transmembrane helix</keyword>
<sequence length="173" mass="19255">MSFSLAYMVEMGLRQRETIERDEWSLYCHSTVSSPTLITAIFVLFVVSTMIILEGRLVPKYTDLGSSSKAVQVSMAVILWKNKKRLKPMEANDTLSSIFPASLFFRSVTFAIYIFLGIGISASILPSQTANSPIWKVTLTTPSIVMALTFGIQKDMIAFYWHPKRSGGVEEGG</sequence>
<evidence type="ECO:0000313" key="2">
    <source>
        <dbReference type="EMBL" id="KAG7442357.1"/>
    </source>
</evidence>
<keyword evidence="1" id="KW-0812">Transmembrane</keyword>
<dbReference type="Proteomes" id="UP000812287">
    <property type="component" value="Unassembled WGS sequence"/>
</dbReference>
<reference evidence="2" key="1">
    <citation type="submission" date="2020-11" db="EMBL/GenBank/DDBJ databases">
        <title>Adaptations for nitrogen fixation in a non-lichenized fungal sporocarp promotes dispersal by wood-feeding termites.</title>
        <authorList>
            <consortium name="DOE Joint Genome Institute"/>
            <person name="Koch R.A."/>
            <person name="Yoon G."/>
            <person name="Arayal U."/>
            <person name="Lail K."/>
            <person name="Amirebrahimi M."/>
            <person name="Labutti K."/>
            <person name="Lipzen A."/>
            <person name="Riley R."/>
            <person name="Barry K."/>
            <person name="Henrissat B."/>
            <person name="Grigoriev I.V."/>
            <person name="Herr J.R."/>
            <person name="Aime M.C."/>
        </authorList>
    </citation>
    <scope>NUCLEOTIDE SEQUENCE</scope>
    <source>
        <strain evidence="2">MCA 3950</strain>
    </source>
</reference>
<feature type="transmembrane region" description="Helical" evidence="1">
    <location>
        <begin position="32"/>
        <end position="53"/>
    </location>
</feature>